<organism evidence="1">
    <name type="scientific">Klebsiella pneumoniae</name>
    <dbReference type="NCBI Taxonomy" id="573"/>
    <lineage>
        <taxon>Bacteria</taxon>
        <taxon>Pseudomonadati</taxon>
        <taxon>Pseudomonadota</taxon>
        <taxon>Gammaproteobacteria</taxon>
        <taxon>Enterobacterales</taxon>
        <taxon>Enterobacteriaceae</taxon>
        <taxon>Klebsiella/Raoultella group</taxon>
        <taxon>Klebsiella</taxon>
        <taxon>Klebsiella pneumoniae complex</taxon>
    </lineage>
</organism>
<proteinExistence type="predicted"/>
<dbReference type="EMBL" id="MN956836">
    <property type="protein sequence ID" value="QTX14568.1"/>
    <property type="molecule type" value="Genomic_DNA"/>
</dbReference>
<reference evidence="1" key="1">
    <citation type="submission" date="2020-01" db="EMBL/GenBank/DDBJ databases">
        <authorList>
            <person name="Qin S."/>
        </authorList>
    </citation>
    <scope>NUCLEOTIDE SEQUENCE</scope>
    <source>
        <strain evidence="1">CVir17-16-YZ6g</strain>
        <plasmid evidence="1">p17-15-vir-like</plasmid>
    </source>
</reference>
<protein>
    <submittedName>
        <fullName evidence="1">DNA replication</fullName>
    </submittedName>
</protein>
<evidence type="ECO:0000313" key="1">
    <source>
        <dbReference type="EMBL" id="QTX14568.1"/>
    </source>
</evidence>
<sequence>MTFLRWLWWPRAAAVWSGEKPAAQKKQKLKPLEMDELIAKSVAVRA</sequence>
<geneLocation type="plasmid" evidence="1">
    <name>p17-15-vir-like</name>
</geneLocation>
<keyword evidence="1" id="KW-0614">Plasmid</keyword>
<accession>A0A8B0SWM3</accession>
<name>A0A8B0SWM3_KLEPN</name>
<dbReference type="AlphaFoldDB" id="A0A8B0SWM3"/>